<protein>
    <submittedName>
        <fullName evidence="7">TerC family protein</fullName>
    </submittedName>
</protein>
<evidence type="ECO:0000256" key="4">
    <source>
        <dbReference type="ARBA" id="ARBA00022989"/>
    </source>
</evidence>
<feature type="transmembrane region" description="Helical" evidence="6">
    <location>
        <begin position="190"/>
        <end position="209"/>
    </location>
</feature>
<comment type="subcellular location">
    <subcellularLocation>
        <location evidence="1">Membrane</location>
        <topology evidence="1">Multi-pass membrane protein</topology>
    </subcellularLocation>
</comment>
<feature type="transmembrane region" description="Helical" evidence="6">
    <location>
        <begin position="215"/>
        <end position="234"/>
    </location>
</feature>
<keyword evidence="3 6" id="KW-0812">Transmembrane</keyword>
<evidence type="ECO:0000256" key="6">
    <source>
        <dbReference type="SAM" id="Phobius"/>
    </source>
</evidence>
<keyword evidence="5 6" id="KW-0472">Membrane</keyword>
<dbReference type="Pfam" id="PF03741">
    <property type="entry name" value="TerC"/>
    <property type="match status" value="1"/>
</dbReference>
<dbReference type="Proteomes" id="UP001418637">
    <property type="component" value="Unassembled WGS sequence"/>
</dbReference>
<dbReference type="RefSeq" id="WP_346335969.1">
    <property type="nucleotide sequence ID" value="NZ_JBBYXI010000001.1"/>
</dbReference>
<accession>A0ABV0BIN4</accession>
<comment type="similarity">
    <text evidence="2">Belongs to the TerC family.</text>
</comment>
<organism evidence="7 8">
    <name type="scientific">Hohaiivirga grylli</name>
    <dbReference type="NCBI Taxonomy" id="3133970"/>
    <lineage>
        <taxon>Bacteria</taxon>
        <taxon>Pseudomonadati</taxon>
        <taxon>Pseudomonadota</taxon>
        <taxon>Alphaproteobacteria</taxon>
        <taxon>Hyphomicrobiales</taxon>
        <taxon>Methylobacteriaceae</taxon>
        <taxon>Hohaiivirga</taxon>
    </lineage>
</organism>
<feature type="transmembrane region" description="Helical" evidence="6">
    <location>
        <begin position="51"/>
        <end position="71"/>
    </location>
</feature>
<comment type="caution">
    <text evidence="7">The sequence shown here is derived from an EMBL/GenBank/DDBJ whole genome shotgun (WGS) entry which is preliminary data.</text>
</comment>
<feature type="transmembrane region" description="Helical" evidence="6">
    <location>
        <begin position="86"/>
        <end position="105"/>
    </location>
</feature>
<evidence type="ECO:0000313" key="7">
    <source>
        <dbReference type="EMBL" id="MEN3929991.1"/>
    </source>
</evidence>
<dbReference type="PANTHER" id="PTHR30238:SF4">
    <property type="entry name" value="SLL1022 PROTEIN"/>
    <property type="match status" value="1"/>
</dbReference>
<evidence type="ECO:0000256" key="3">
    <source>
        <dbReference type="ARBA" id="ARBA00022692"/>
    </source>
</evidence>
<evidence type="ECO:0000256" key="2">
    <source>
        <dbReference type="ARBA" id="ARBA00007511"/>
    </source>
</evidence>
<feature type="transmembrane region" description="Helical" evidence="6">
    <location>
        <begin position="126"/>
        <end position="151"/>
    </location>
</feature>
<feature type="transmembrane region" description="Helical" evidence="6">
    <location>
        <begin position="12"/>
        <end position="39"/>
    </location>
</feature>
<keyword evidence="8" id="KW-1185">Reference proteome</keyword>
<proteinExistence type="inferred from homology"/>
<sequence length="248" mass="27128">MEYFSFLTDPQLLGALVTLAALEIVLGIDNVVFISILVSKLPEEQAKRARQIGLGLALVFRIALLFVLSWIMKLTAPVISFSDYNFSWRDIILLVGGLFLIAKAIHEIHNLIEDDHEVSIGDKAKAAFSFIIMQVIIIDLVFSVDSIITAVGMAQDIRVMIAAVLVAVAVMYMASGPVSDFITKHPTTKMLALAFLILIGVALVADGFGVHIPRAYVYSSMAFAGIVEFFNVLASNKRKAKKRNDAVN</sequence>
<dbReference type="PANTHER" id="PTHR30238">
    <property type="entry name" value="MEMBRANE BOUND PREDICTED REDOX MODULATOR"/>
    <property type="match status" value="1"/>
</dbReference>
<dbReference type="EMBL" id="JBBYXI010000001">
    <property type="protein sequence ID" value="MEN3929991.1"/>
    <property type="molecule type" value="Genomic_DNA"/>
</dbReference>
<reference evidence="7 8" key="1">
    <citation type="submission" date="2024-04" db="EMBL/GenBank/DDBJ databases">
        <title>A novel species isolated from cricket.</title>
        <authorList>
            <person name="Wang H.-C."/>
        </authorList>
    </citation>
    <scope>NUCLEOTIDE SEQUENCE [LARGE SCALE GENOMIC DNA]</scope>
    <source>
        <strain evidence="7 8">WL0021</strain>
    </source>
</reference>
<keyword evidence="4 6" id="KW-1133">Transmembrane helix</keyword>
<evidence type="ECO:0000256" key="5">
    <source>
        <dbReference type="ARBA" id="ARBA00023136"/>
    </source>
</evidence>
<feature type="transmembrane region" description="Helical" evidence="6">
    <location>
        <begin position="157"/>
        <end position="178"/>
    </location>
</feature>
<gene>
    <name evidence="7" type="ORF">WJT86_02815</name>
</gene>
<name>A0ABV0BIN4_9HYPH</name>
<evidence type="ECO:0000313" key="8">
    <source>
        <dbReference type="Proteomes" id="UP001418637"/>
    </source>
</evidence>
<dbReference type="InterPro" id="IPR005496">
    <property type="entry name" value="Integral_membrane_TerC"/>
</dbReference>
<evidence type="ECO:0000256" key="1">
    <source>
        <dbReference type="ARBA" id="ARBA00004141"/>
    </source>
</evidence>